<sequence>MYLCFLFTSSSYFNETVLEISWRKEALIPLNQVVVPNGRGLAAKAAQIKALIKSVGFRTLSFTSFPCCRGKICKDRSQSLSSSSSPLSAGSQHHRQASLSGKLQRSPSHPSSSGQQLTIVQPSCSVPIIFPGVAVSSRVVSRSSSPFPALIKFIIPSPAAAGSDHLPRLSNHLHFGLIPLSSPISQISEGSSSLTLAGICSSSSKFSSSCLTRILSGWIFNSGETKVHLSLFQREPINHVPNGSSDGDRISGLPDIALHQILSLLPMRDAVKTGVLSKRWEHLWSSVPDLDFSDPNKYMEREFVNFIDRTLILYEGSPLLEVLDFSECSGFIHLNINSTSLKKLVLHHDDYNYADLDSVLEISAPNLQSLAILGDWYRTFRLMNVLCLVQATLKFQILSIWELKILPSPSSKNKCLILNSCHNNWDLPDIANLLRNSPDLETLVVDMAFRSRPQFARLILNDFDGENHWKSSKPIFQCLLHNLKTVKIVGFVAKHCKVDLVRFLLKHAMVLEKIVIYSKRLAYHNWRKCFMPEKLLEFTQKILTFPRASPHAVILFS</sequence>
<dbReference type="PANTHER" id="PTHR31900">
    <property type="entry name" value="F-BOX/RNI SUPERFAMILY PROTEIN-RELATED"/>
    <property type="match status" value="1"/>
</dbReference>
<feature type="domain" description="F-box" evidence="2">
    <location>
        <begin position="247"/>
        <end position="295"/>
    </location>
</feature>
<evidence type="ECO:0000313" key="3">
    <source>
        <dbReference type="EMBL" id="KAF8364870.1"/>
    </source>
</evidence>
<dbReference type="SMART" id="SM00579">
    <property type="entry name" value="FBD"/>
    <property type="match status" value="1"/>
</dbReference>
<dbReference type="AlphaFoldDB" id="A0A834Y5N7"/>
<evidence type="ECO:0000313" key="4">
    <source>
        <dbReference type="Proteomes" id="UP000655225"/>
    </source>
</evidence>
<organism evidence="3 4">
    <name type="scientific">Tetracentron sinense</name>
    <name type="common">Spur-leaf</name>
    <dbReference type="NCBI Taxonomy" id="13715"/>
    <lineage>
        <taxon>Eukaryota</taxon>
        <taxon>Viridiplantae</taxon>
        <taxon>Streptophyta</taxon>
        <taxon>Embryophyta</taxon>
        <taxon>Tracheophyta</taxon>
        <taxon>Spermatophyta</taxon>
        <taxon>Magnoliopsida</taxon>
        <taxon>Trochodendrales</taxon>
        <taxon>Trochodendraceae</taxon>
        <taxon>Tetracentron</taxon>
    </lineage>
</organism>
<evidence type="ECO:0000256" key="1">
    <source>
        <dbReference type="SAM" id="MobiDB-lite"/>
    </source>
</evidence>
<dbReference type="Pfam" id="PF08387">
    <property type="entry name" value="FBD"/>
    <property type="match status" value="1"/>
</dbReference>
<feature type="region of interest" description="Disordered" evidence="1">
    <location>
        <begin position="82"/>
        <end position="116"/>
    </location>
</feature>
<feature type="compositionally biased region" description="Polar residues" evidence="1">
    <location>
        <begin position="97"/>
        <end position="116"/>
    </location>
</feature>
<dbReference type="PROSITE" id="PS50181">
    <property type="entry name" value="FBOX"/>
    <property type="match status" value="1"/>
</dbReference>
<comment type="caution">
    <text evidence="3">The sequence shown here is derived from an EMBL/GenBank/DDBJ whole genome shotgun (WGS) entry which is preliminary data.</text>
</comment>
<dbReference type="InterPro" id="IPR050232">
    <property type="entry name" value="FBL13/AtMIF1-like"/>
</dbReference>
<name>A0A834Y5N7_TETSI</name>
<dbReference type="OrthoDB" id="612216at2759"/>
<dbReference type="Pfam" id="PF00646">
    <property type="entry name" value="F-box"/>
    <property type="match status" value="1"/>
</dbReference>
<dbReference type="CDD" id="cd22160">
    <property type="entry name" value="F-box_AtFBL13-like"/>
    <property type="match status" value="1"/>
</dbReference>
<evidence type="ECO:0000259" key="2">
    <source>
        <dbReference type="PROSITE" id="PS50181"/>
    </source>
</evidence>
<dbReference type="EMBL" id="JABCRI010001174">
    <property type="protein sequence ID" value="KAF8364870.1"/>
    <property type="molecule type" value="Genomic_DNA"/>
</dbReference>
<dbReference type="InterPro" id="IPR053781">
    <property type="entry name" value="F-box_AtFBL13-like"/>
</dbReference>
<accession>A0A834Y5N7</accession>
<dbReference type="InterPro" id="IPR006566">
    <property type="entry name" value="FBD"/>
</dbReference>
<dbReference type="InterPro" id="IPR001810">
    <property type="entry name" value="F-box_dom"/>
</dbReference>
<feature type="compositionally biased region" description="Low complexity" evidence="1">
    <location>
        <begin position="82"/>
        <end position="91"/>
    </location>
</feature>
<proteinExistence type="predicted"/>
<dbReference type="PANTHER" id="PTHR31900:SF30">
    <property type="entry name" value="SUPERFAMILY PROTEIN, PUTATIVE-RELATED"/>
    <property type="match status" value="1"/>
</dbReference>
<dbReference type="SUPFAM" id="SSF81383">
    <property type="entry name" value="F-box domain"/>
    <property type="match status" value="1"/>
</dbReference>
<dbReference type="InterPro" id="IPR036047">
    <property type="entry name" value="F-box-like_dom_sf"/>
</dbReference>
<reference evidence="3 4" key="1">
    <citation type="submission" date="2020-04" db="EMBL/GenBank/DDBJ databases">
        <title>Plant Genome Project.</title>
        <authorList>
            <person name="Zhang R.-G."/>
        </authorList>
    </citation>
    <scope>NUCLEOTIDE SEQUENCE [LARGE SCALE GENOMIC DNA]</scope>
    <source>
        <strain evidence="3">YNK0</strain>
        <tissue evidence="3">Leaf</tissue>
    </source>
</reference>
<gene>
    <name evidence="3" type="ORF">HHK36_033146</name>
</gene>
<protein>
    <recommendedName>
        <fullName evidence="2">F-box domain-containing protein</fullName>
    </recommendedName>
</protein>
<dbReference type="Proteomes" id="UP000655225">
    <property type="component" value="Unassembled WGS sequence"/>
</dbReference>
<keyword evidence="4" id="KW-1185">Reference proteome</keyword>